<keyword evidence="1" id="KW-0175">Coiled coil</keyword>
<feature type="coiled-coil region" evidence="1">
    <location>
        <begin position="306"/>
        <end position="443"/>
    </location>
</feature>
<gene>
    <name evidence="3" type="ORF">TSPGSL018_25192</name>
</gene>
<reference evidence="3" key="1">
    <citation type="submission" date="2014-05" db="EMBL/GenBank/DDBJ databases">
        <title>The transcriptome of the halophilic microalga Tetraselmis sp. GSL018 isolated from the Great Salt Lake, Utah.</title>
        <authorList>
            <person name="Jinkerson R.E."/>
            <person name="D'Adamo S."/>
            <person name="Posewitz M.C."/>
        </authorList>
    </citation>
    <scope>NUCLEOTIDE SEQUENCE</scope>
    <source>
        <strain evidence="3">GSL018</strain>
    </source>
</reference>
<feature type="region of interest" description="Disordered" evidence="2">
    <location>
        <begin position="675"/>
        <end position="716"/>
    </location>
</feature>
<feature type="compositionally biased region" description="Basic and acidic residues" evidence="2">
    <location>
        <begin position="692"/>
        <end position="713"/>
    </location>
</feature>
<evidence type="ECO:0000313" key="3">
    <source>
        <dbReference type="EMBL" id="JAC61799.1"/>
    </source>
</evidence>
<feature type="compositionally biased region" description="Low complexity" evidence="2">
    <location>
        <begin position="1285"/>
        <end position="1298"/>
    </location>
</feature>
<feature type="coiled-coil region" evidence="1">
    <location>
        <begin position="493"/>
        <end position="650"/>
    </location>
</feature>
<feature type="region of interest" description="Disordered" evidence="2">
    <location>
        <begin position="1077"/>
        <end position="1097"/>
    </location>
</feature>
<protein>
    <submittedName>
        <fullName evidence="3">Uncharacterized protein</fullName>
    </submittedName>
</protein>
<evidence type="ECO:0000256" key="1">
    <source>
        <dbReference type="SAM" id="Coils"/>
    </source>
</evidence>
<name>A0A061QTJ7_9CHLO</name>
<feature type="coiled-coil region" evidence="1">
    <location>
        <begin position="802"/>
        <end position="836"/>
    </location>
</feature>
<feature type="region of interest" description="Disordered" evidence="2">
    <location>
        <begin position="778"/>
        <end position="798"/>
    </location>
</feature>
<accession>A0A061QTJ7</accession>
<feature type="compositionally biased region" description="Basic and acidic residues" evidence="2">
    <location>
        <begin position="1259"/>
        <end position="1272"/>
    </location>
</feature>
<dbReference type="EMBL" id="GBEZ01025270">
    <property type="protein sequence ID" value="JAC61799.1"/>
    <property type="molecule type" value="Transcribed_RNA"/>
</dbReference>
<feature type="compositionally biased region" description="Low complexity" evidence="2">
    <location>
        <begin position="1238"/>
        <end position="1253"/>
    </location>
</feature>
<feature type="region of interest" description="Disordered" evidence="2">
    <location>
        <begin position="1011"/>
        <end position="1032"/>
    </location>
</feature>
<feature type="compositionally biased region" description="Basic and acidic residues" evidence="2">
    <location>
        <begin position="1226"/>
        <end position="1235"/>
    </location>
</feature>
<feature type="region of interest" description="Disordered" evidence="2">
    <location>
        <begin position="1204"/>
        <end position="1317"/>
    </location>
</feature>
<feature type="coiled-coil region" evidence="1">
    <location>
        <begin position="1"/>
        <end position="111"/>
    </location>
</feature>
<proteinExistence type="predicted"/>
<sequence length="1336" mass="146006">MEGMQQELRAASLKLTEFEERAREAESRARQADLRASELDALVEEHASARERAEAESAAKAARLQELRAALKDAADGEALAAQQEEFGRKIESLEREMESRQAEADEAMDFMMGRLISAERDAAVLADVWDAFREAALQAQAAVEDTADAVSAVLTEGPGSDVLGVAEAARRDLAERMHLLLTAGAPPQGESSVMDAARAGVRALAGLQRALVARAAKACSELREAQARIDEMQPQLLEARELSRRALHFDELLPAATRVVKAFGAQGLPPEPSEDGMLWDAMSVKSALVALPQRVKALLETEAQAQATAAEAAKATSRLEALSAENEQLRQQRQQERSAVRSDVLKVLGDAERARKEAEERVAASERNAELKISAAGRDFKENYRKAVSRIAEAESLCGRLERRNRELKDELAGKSEAAEAAGRLEAELAQLQESNTGLRRALWDGGKKLLAMHRERRRLLGEVQSARRQAAPVRERIARHASRLKVVRAQRARVASALRALRREKAEADARIALAEKNFLAGKRRLEKLGAQAVAASEAAATAEGKARRLEELLGKSEDRRIAADCERRRLSEALVAKRKEAEQAQKEAAACREKAMLLESELEEAQRRAWRMESADRKHAGELWEQLEAAESSLRDSQAAASRLLREAEASRAAEKRLQESVAELGHELQSRSDALTGAEQRSQTAEQQLREAEERLERHQREDSLREQGRQQLQSQLDALLHRGGLAPPGHRQSLAEWIKEAPECTLECVMDRFGMMQTQIRELMSAKLDREAEFARASRTKPPRGDGGAGHDADEELARLREEVSAKAERISELQAGLRSLSDAKGELQEQLDRIAGSDEDSLRRALASAVAARVQAEEELRPAREGLARERAASEESSWRLREAEARAARLEEDNRRFRGEAEERSSSVLEALRKIDKLQSVLTKLEKTAAASTYSDASLAKAASFFEELLQISSRFEELCLDYNTPKYRLGQKEYSPQHNPQQFEKISKSDCEVSCLANAAENETPKSDGFPSVENFNPSSSDCKVPGNEPITKYRFEASKAAIRCTVFRDPPRSLPVITASRNSDNKPAVAVTESSITDKDGSSDGTQVSYYDTVRTRGKKEGEVTVPTGFPLGLTRIESGQETGSEGANGTLLESLSLPLQSGIDGGSLPRASRLNFDDYNLTSNTDFCYGRATVASLPDACCRDVCFNSLSNGTGDTSLEKAVAPPFKSTGAEGNSGHDRLDRAHVQHPAASARPGSAPRAHPQAGEEVTNKQKPSEERNSAEPHGGFGPTTIGAARSSASANSGDASVIAGNLEGSDDFGSSMQSSDSRAFWSSFFLGSGTRREI</sequence>
<evidence type="ECO:0000256" key="2">
    <source>
        <dbReference type="SAM" id="MobiDB-lite"/>
    </source>
</evidence>
<feature type="coiled-coil region" evidence="1">
    <location>
        <begin position="880"/>
        <end position="935"/>
    </location>
</feature>
<organism evidence="3">
    <name type="scientific">Tetraselmis sp. GSL018</name>
    <dbReference type="NCBI Taxonomy" id="582737"/>
    <lineage>
        <taxon>Eukaryota</taxon>
        <taxon>Viridiplantae</taxon>
        <taxon>Chlorophyta</taxon>
        <taxon>core chlorophytes</taxon>
        <taxon>Chlorodendrophyceae</taxon>
        <taxon>Chlorodendrales</taxon>
        <taxon>Chlorodendraceae</taxon>
        <taxon>Tetraselmis</taxon>
    </lineage>
</organism>